<keyword evidence="9" id="KW-1185">Reference proteome</keyword>
<reference evidence="9" key="1">
    <citation type="submission" date="2016-10" db="EMBL/GenBank/DDBJ databases">
        <authorList>
            <person name="Varghese N."/>
            <person name="Submissions S."/>
        </authorList>
    </citation>
    <scope>NUCLEOTIDE SEQUENCE [LARGE SCALE GENOMIC DNA]</scope>
    <source>
        <strain evidence="9">DSM 16477</strain>
    </source>
</reference>
<sequence length="324" mass="36076">MRILAVDDDPVILDLLTGCLTENDNYELVCAESSEEALEILQDAKEPFDSFLLDIMLPGISGISLCETIRDVPFYRAAPIIMITASKEPAMMQRAFDAGATDFLCKPLDGVELSARINSASMLNASLLREREAQHTLAELTQMMKIRFDEGFDLDIEGCSDFLALENHLLRLPSGCFSMNLFSVAVEGARGIYRAVKAPAFRRQMEQVAAASVQSLQGMRFHLAYAGSGRFVGVVLSRARLNTETMAERMHEHLEKHWDGQGMNNALAPTLRVSSVSDQRLWSGLSASNKLREHLESWDPLHGLARHDEDNLFAQLETAIDDER</sequence>
<dbReference type="STRING" id="218672.SAMN04489759_11431"/>
<name>A0A1G7Y4C0_9RHOB</name>
<dbReference type="Pfam" id="PF00072">
    <property type="entry name" value="Response_reg"/>
    <property type="match status" value="1"/>
</dbReference>
<evidence type="ECO:0000256" key="3">
    <source>
        <dbReference type="ARBA" id="ARBA00023015"/>
    </source>
</evidence>
<feature type="modified residue" description="4-aspartylphosphate" evidence="6">
    <location>
        <position position="54"/>
    </location>
</feature>
<organism evidence="8 9">
    <name type="scientific">Sulfitobacter delicatus</name>
    <dbReference type="NCBI Taxonomy" id="218672"/>
    <lineage>
        <taxon>Bacteria</taxon>
        <taxon>Pseudomonadati</taxon>
        <taxon>Pseudomonadota</taxon>
        <taxon>Alphaproteobacteria</taxon>
        <taxon>Rhodobacterales</taxon>
        <taxon>Roseobacteraceae</taxon>
        <taxon>Sulfitobacter</taxon>
    </lineage>
</organism>
<dbReference type="GO" id="GO:0000156">
    <property type="term" value="F:phosphorelay response regulator activity"/>
    <property type="evidence" value="ECO:0007669"/>
    <property type="project" value="TreeGrafter"/>
</dbReference>
<keyword evidence="5" id="KW-0804">Transcription</keyword>
<evidence type="ECO:0000313" key="8">
    <source>
        <dbReference type="EMBL" id="SDG91281.1"/>
    </source>
</evidence>
<gene>
    <name evidence="8" type="ORF">SAMN04489759_11431</name>
</gene>
<dbReference type="AlphaFoldDB" id="A0A1G7Y4C0"/>
<keyword evidence="4" id="KW-0238">DNA-binding</keyword>
<dbReference type="PANTHER" id="PTHR48111:SF1">
    <property type="entry name" value="TWO-COMPONENT RESPONSE REGULATOR ORR33"/>
    <property type="match status" value="1"/>
</dbReference>
<dbReference type="GO" id="GO:0000976">
    <property type="term" value="F:transcription cis-regulatory region binding"/>
    <property type="evidence" value="ECO:0007669"/>
    <property type="project" value="TreeGrafter"/>
</dbReference>
<dbReference type="InterPro" id="IPR001789">
    <property type="entry name" value="Sig_transdc_resp-reg_receiver"/>
</dbReference>
<dbReference type="PANTHER" id="PTHR48111">
    <property type="entry name" value="REGULATOR OF RPOS"/>
    <property type="match status" value="1"/>
</dbReference>
<evidence type="ECO:0000256" key="1">
    <source>
        <dbReference type="ARBA" id="ARBA00022553"/>
    </source>
</evidence>
<keyword evidence="1 6" id="KW-0597">Phosphoprotein</keyword>
<dbReference type="EMBL" id="FNBP01000014">
    <property type="protein sequence ID" value="SDG91281.1"/>
    <property type="molecule type" value="Genomic_DNA"/>
</dbReference>
<dbReference type="Gene3D" id="3.40.50.2300">
    <property type="match status" value="1"/>
</dbReference>
<evidence type="ECO:0000256" key="5">
    <source>
        <dbReference type="ARBA" id="ARBA00023163"/>
    </source>
</evidence>
<dbReference type="RefSeq" id="WP_093743991.1">
    <property type="nucleotide sequence ID" value="NZ_FNBP01000014.1"/>
</dbReference>
<evidence type="ECO:0000256" key="4">
    <source>
        <dbReference type="ARBA" id="ARBA00023125"/>
    </source>
</evidence>
<dbReference type="GO" id="GO:0006355">
    <property type="term" value="P:regulation of DNA-templated transcription"/>
    <property type="evidence" value="ECO:0007669"/>
    <property type="project" value="TreeGrafter"/>
</dbReference>
<dbReference type="OrthoDB" id="7326651at2"/>
<dbReference type="InterPro" id="IPR039420">
    <property type="entry name" value="WalR-like"/>
</dbReference>
<dbReference type="GO" id="GO:0005829">
    <property type="term" value="C:cytosol"/>
    <property type="evidence" value="ECO:0007669"/>
    <property type="project" value="TreeGrafter"/>
</dbReference>
<evidence type="ECO:0000256" key="6">
    <source>
        <dbReference type="PROSITE-ProRule" id="PRU00169"/>
    </source>
</evidence>
<protein>
    <submittedName>
        <fullName evidence="8">Response regulator receiver domain-containing protein</fullName>
    </submittedName>
</protein>
<dbReference type="InterPro" id="IPR011006">
    <property type="entry name" value="CheY-like_superfamily"/>
</dbReference>
<evidence type="ECO:0000256" key="2">
    <source>
        <dbReference type="ARBA" id="ARBA00023012"/>
    </source>
</evidence>
<dbReference type="SMART" id="SM00448">
    <property type="entry name" value="REC"/>
    <property type="match status" value="1"/>
</dbReference>
<keyword evidence="2" id="KW-0902">Two-component regulatory system</keyword>
<proteinExistence type="predicted"/>
<dbReference type="Proteomes" id="UP000199399">
    <property type="component" value="Unassembled WGS sequence"/>
</dbReference>
<feature type="domain" description="Response regulatory" evidence="7">
    <location>
        <begin position="2"/>
        <end position="121"/>
    </location>
</feature>
<accession>A0A1G7Y4C0</accession>
<dbReference type="GO" id="GO:0032993">
    <property type="term" value="C:protein-DNA complex"/>
    <property type="evidence" value="ECO:0007669"/>
    <property type="project" value="TreeGrafter"/>
</dbReference>
<keyword evidence="3" id="KW-0805">Transcription regulation</keyword>
<evidence type="ECO:0000259" key="7">
    <source>
        <dbReference type="PROSITE" id="PS50110"/>
    </source>
</evidence>
<dbReference type="PROSITE" id="PS50110">
    <property type="entry name" value="RESPONSE_REGULATORY"/>
    <property type="match status" value="1"/>
</dbReference>
<dbReference type="SUPFAM" id="SSF52172">
    <property type="entry name" value="CheY-like"/>
    <property type="match status" value="1"/>
</dbReference>
<evidence type="ECO:0000313" key="9">
    <source>
        <dbReference type="Proteomes" id="UP000199399"/>
    </source>
</evidence>